<organism evidence="1 2">
    <name type="scientific">Coniochaeta hoffmannii</name>
    <dbReference type="NCBI Taxonomy" id="91930"/>
    <lineage>
        <taxon>Eukaryota</taxon>
        <taxon>Fungi</taxon>
        <taxon>Dikarya</taxon>
        <taxon>Ascomycota</taxon>
        <taxon>Pezizomycotina</taxon>
        <taxon>Sordariomycetes</taxon>
        <taxon>Sordariomycetidae</taxon>
        <taxon>Coniochaetales</taxon>
        <taxon>Coniochaetaceae</taxon>
        <taxon>Coniochaeta</taxon>
    </lineage>
</organism>
<evidence type="ECO:0000313" key="1">
    <source>
        <dbReference type="EMBL" id="KAJ9150081.1"/>
    </source>
</evidence>
<evidence type="ECO:0000313" key="2">
    <source>
        <dbReference type="Proteomes" id="UP001174691"/>
    </source>
</evidence>
<proteinExistence type="predicted"/>
<accession>A0AA38RKQ5</accession>
<comment type="caution">
    <text evidence="1">The sequence shown here is derived from an EMBL/GenBank/DDBJ whole genome shotgun (WGS) entry which is preliminary data.</text>
</comment>
<dbReference type="AlphaFoldDB" id="A0AA38RKQ5"/>
<gene>
    <name evidence="1" type="ORF">NKR19_g5432</name>
</gene>
<name>A0AA38RKQ5_9PEZI</name>
<protein>
    <recommendedName>
        <fullName evidence="3">NACHT-NTPase and P-loop NTPases N-terminal domain-containing protein</fullName>
    </recommendedName>
</protein>
<keyword evidence="2" id="KW-1185">Reference proteome</keyword>
<reference evidence="1" key="1">
    <citation type="submission" date="2022-07" db="EMBL/GenBank/DDBJ databases">
        <title>Fungi with potential for degradation of polypropylene.</title>
        <authorList>
            <person name="Gostincar C."/>
        </authorList>
    </citation>
    <scope>NUCLEOTIDE SEQUENCE</scope>
    <source>
        <strain evidence="1">EXF-13287</strain>
    </source>
</reference>
<dbReference type="Proteomes" id="UP001174691">
    <property type="component" value="Unassembled WGS sequence"/>
</dbReference>
<dbReference type="EMBL" id="JANBVN010000074">
    <property type="protein sequence ID" value="KAJ9150081.1"/>
    <property type="molecule type" value="Genomic_DNA"/>
</dbReference>
<evidence type="ECO:0008006" key="3">
    <source>
        <dbReference type="Google" id="ProtNLM"/>
    </source>
</evidence>
<sequence length="355" mass="39314">MAEIVGVAASGLALAEVAGKIVTASLTVKRLLDDIKELPESFAFQLDQVAILTPVLIEASCDATSRCTTPTPLDRALGAAAAQCRKALDQLQALASELSEQIEQSRGFRRRLAAVKIALRKDLILKHERRLSSAVQLLSIAQQTCILSVQRMQPGLLAVLIADELEARNQARCSPLTHQALLPNTGGQQTPLAKDTKSTTAKRAAGASEALIRLGLPGVTGMVEIQMPLRNQRTRPSGDMDLPEDESLLFGLKIQLPSWLSSRIVDSTVYQSHSGWTHHLRTYNIYPRRQHNPIYDDIVQSALKNDDLRLIQQQFQNRILAPFDRFTASEFDLEFNLLNHALICFVTNVTKWFFT</sequence>